<keyword evidence="3" id="KW-1185">Reference proteome</keyword>
<dbReference type="EMBL" id="OQ709211">
    <property type="protein sequence ID" value="WGH21072.1"/>
    <property type="molecule type" value="Genomic_DNA"/>
</dbReference>
<evidence type="ECO:0000313" key="2">
    <source>
        <dbReference type="EMBL" id="WGH21072.1"/>
    </source>
</evidence>
<dbReference type="GeneID" id="80559260"/>
<organism evidence="2 3">
    <name type="scientific">Gordonia phage Azira</name>
    <dbReference type="NCBI Taxonomy" id="3035369"/>
    <lineage>
        <taxon>Viruses</taxon>
        <taxon>Duplodnaviria</taxon>
        <taxon>Heunggongvirae</taxon>
        <taxon>Uroviricota</taxon>
        <taxon>Caudoviricetes</taxon>
        <taxon>Aziravirus</taxon>
        <taxon>Aziravirus azira</taxon>
    </lineage>
</organism>
<protein>
    <submittedName>
        <fullName evidence="2">Membrane protein</fullName>
    </submittedName>
</protein>
<keyword evidence="1" id="KW-1133">Transmembrane helix</keyword>
<keyword evidence="1" id="KW-0812">Transmembrane</keyword>
<keyword evidence="1" id="KW-0472">Membrane</keyword>
<sequence length="73" mass="7978">MIWVVLGWVLIGLFILAIEVGWLALVGTLMREGGSRKDRDNGSMLMFFWVVAHLAALIMGGILLVQHGLSQVG</sequence>
<evidence type="ECO:0000313" key="3">
    <source>
        <dbReference type="Proteomes" id="UP001223098"/>
    </source>
</evidence>
<dbReference type="KEGG" id="vg:80559260"/>
<feature type="transmembrane region" description="Helical" evidence="1">
    <location>
        <begin position="42"/>
        <end position="65"/>
    </location>
</feature>
<feature type="transmembrane region" description="Helical" evidence="1">
    <location>
        <begin position="6"/>
        <end position="30"/>
    </location>
</feature>
<accession>A0AAF0GJ47</accession>
<gene>
    <name evidence="2" type="primary">66</name>
    <name evidence="2" type="ORF">SEA_AZIRA_66</name>
</gene>
<name>A0AAF0GJ47_9CAUD</name>
<proteinExistence type="predicted"/>
<reference evidence="2 3" key="1">
    <citation type="submission" date="2023-03" db="EMBL/GenBank/DDBJ databases">
        <authorList>
            <person name="McGarrah C.E.E."/>
            <person name="Algarin-Martinez E.D."/>
            <person name="Cavasini M.E.D."/>
            <person name="Correa V."/>
            <person name="Danielson D.F."/>
            <person name="Dean W.R."/>
            <person name="French J.L."/>
            <person name="Gaskin N."/>
            <person name="Jain U."/>
            <person name="Janvier J."/>
            <person name="Macumber B.M."/>
            <person name="Martini F.K."/>
            <person name="Mazzei S.G."/>
            <person name="Mujica J.M."/>
            <person name="Odegaard O."/>
            <person name="Quarterman C."/>
            <person name="Rand T.M."/>
            <person name="Seidensticker N.S."/>
            <person name="Serrano T."/>
            <person name="Soltys A."/>
            <person name="Ungrey M.D."/>
            <person name="Pollenz R.S."/>
            <person name="Russell D.A."/>
            <person name="Jacobs-Sera D."/>
            <person name="Hatfull G.F."/>
        </authorList>
    </citation>
    <scope>NUCLEOTIDE SEQUENCE [LARGE SCALE GENOMIC DNA]</scope>
</reference>
<evidence type="ECO:0000256" key="1">
    <source>
        <dbReference type="SAM" id="Phobius"/>
    </source>
</evidence>
<dbReference type="Proteomes" id="UP001223098">
    <property type="component" value="Segment"/>
</dbReference>
<dbReference type="RefSeq" id="YP_010842469.1">
    <property type="nucleotide sequence ID" value="NC_079140.1"/>
</dbReference>